<evidence type="ECO:0000256" key="4">
    <source>
        <dbReference type="ARBA" id="ARBA00023163"/>
    </source>
</evidence>
<dbReference type="Pfam" id="PF04545">
    <property type="entry name" value="Sigma70_r4"/>
    <property type="match status" value="1"/>
</dbReference>
<dbReference type="PANTHER" id="PTHR30385:SF4">
    <property type="entry name" value="RNA POLYMERASE SIGMA-E FACTOR"/>
    <property type="match status" value="1"/>
</dbReference>
<dbReference type="Proteomes" id="UP001500840">
    <property type="component" value="Unassembled WGS sequence"/>
</dbReference>
<dbReference type="SUPFAM" id="SSF88659">
    <property type="entry name" value="Sigma3 and sigma4 domains of RNA polymerase sigma factors"/>
    <property type="match status" value="1"/>
</dbReference>
<evidence type="ECO:0000313" key="6">
    <source>
        <dbReference type="EMBL" id="GAA4446353.1"/>
    </source>
</evidence>
<keyword evidence="1" id="KW-0805">Transcription regulation</keyword>
<evidence type="ECO:0000259" key="5">
    <source>
        <dbReference type="Pfam" id="PF04545"/>
    </source>
</evidence>
<comment type="caution">
    <text evidence="6">The sequence shown here is derived from an EMBL/GenBank/DDBJ whole genome shotgun (WGS) entry which is preliminary data.</text>
</comment>
<dbReference type="EMBL" id="BAABGA010000010">
    <property type="protein sequence ID" value="GAA4446353.1"/>
    <property type="molecule type" value="Genomic_DNA"/>
</dbReference>
<proteinExistence type="predicted"/>
<name>A0ABP8MAT6_9BACT</name>
<evidence type="ECO:0000313" key="7">
    <source>
        <dbReference type="Proteomes" id="UP001500840"/>
    </source>
</evidence>
<feature type="domain" description="RNA polymerase sigma-70 region 4" evidence="5">
    <location>
        <begin position="512"/>
        <end position="555"/>
    </location>
</feature>
<accession>A0ABP8MAT6</accession>
<sequence length="573" mass="66720">MIRLPERFRELGFDAIELEPTITDDDGQSRRESLRLLIVTDLENLIQEAIEIARWHADHGTPENQKFFDFCIQMLSYVGACDKIDPVNERRFDAKSFNHSPDFREMMRMTNSRHLPQSERLKRFVTDDHRFDQNSFEEARYQTPEIVMPFDETRYVAFRDNLLDEMVGVRAELEKSATDTVRAEAHSWLRDPKAPKKKKKKAKEILDADDVFEVCPELYDAWDEIEQMLMKTALRIETDRTLPFEHLLRPASQILADVTELSASENSQSDDPVEISDDQLHRFLDVDSAAEVVQRIIDVESDNPDSMGEQAQKLMIEAVESKDPDDLWEALEWFCENMVNRNECIRLLAREAEWILHILLELALIERYVEIRPELSRAERRLFHFMYRRSPWFNGRIPAVDQIGTGFLFGLDDEHASLVIGVAGYRGDADQTNELETRWKAFIGLYPFWLELLRSQDTERKSRRKSEAMTPEIEDDLGCDDPRELIDMHLPRELVDASIESVQILSEQYCTATQRPIIVGRFVDRKTQDELAIEFGVSQQAISRTLKSGLDRIRNGLFQDQKVESANDRQRSA</sequence>
<organism evidence="6 7">
    <name type="scientific">Novipirellula rosea</name>
    <dbReference type="NCBI Taxonomy" id="1031540"/>
    <lineage>
        <taxon>Bacteria</taxon>
        <taxon>Pseudomonadati</taxon>
        <taxon>Planctomycetota</taxon>
        <taxon>Planctomycetia</taxon>
        <taxon>Pirellulales</taxon>
        <taxon>Pirellulaceae</taxon>
        <taxon>Novipirellula</taxon>
    </lineage>
</organism>
<reference evidence="7" key="1">
    <citation type="journal article" date="2019" name="Int. J. Syst. Evol. Microbiol.">
        <title>The Global Catalogue of Microorganisms (GCM) 10K type strain sequencing project: providing services to taxonomists for standard genome sequencing and annotation.</title>
        <authorList>
            <consortium name="The Broad Institute Genomics Platform"/>
            <consortium name="The Broad Institute Genome Sequencing Center for Infectious Disease"/>
            <person name="Wu L."/>
            <person name="Ma J."/>
        </authorList>
    </citation>
    <scope>NUCLEOTIDE SEQUENCE [LARGE SCALE GENOMIC DNA]</scope>
    <source>
        <strain evidence="7">JCM 17759</strain>
    </source>
</reference>
<keyword evidence="3" id="KW-0238">DNA-binding</keyword>
<gene>
    <name evidence="6" type="ORF">GCM10023156_07190</name>
</gene>
<evidence type="ECO:0000256" key="1">
    <source>
        <dbReference type="ARBA" id="ARBA00023015"/>
    </source>
</evidence>
<evidence type="ECO:0000256" key="3">
    <source>
        <dbReference type="ARBA" id="ARBA00023125"/>
    </source>
</evidence>
<evidence type="ECO:0000256" key="2">
    <source>
        <dbReference type="ARBA" id="ARBA00023082"/>
    </source>
</evidence>
<dbReference type="InterPro" id="IPR007630">
    <property type="entry name" value="RNA_pol_sigma70_r4"/>
</dbReference>
<keyword evidence="7" id="KW-1185">Reference proteome</keyword>
<keyword evidence="4" id="KW-0804">Transcription</keyword>
<keyword evidence="2" id="KW-0731">Sigma factor</keyword>
<dbReference type="PANTHER" id="PTHR30385">
    <property type="entry name" value="SIGMA FACTOR F FLAGELLAR"/>
    <property type="match status" value="1"/>
</dbReference>
<protein>
    <submittedName>
        <fullName evidence="6">Sigma factor-like helix-turn-helix DNA-binding protein</fullName>
    </submittedName>
</protein>
<dbReference type="InterPro" id="IPR013324">
    <property type="entry name" value="RNA_pol_sigma_r3/r4-like"/>
</dbReference>
<dbReference type="RefSeq" id="WP_345319463.1">
    <property type="nucleotide sequence ID" value="NZ_BAABGA010000010.1"/>
</dbReference>